<comment type="caution">
    <text evidence="1">The sequence shown here is derived from an EMBL/GenBank/DDBJ whole genome shotgun (WGS) entry which is preliminary data.</text>
</comment>
<name>A0ACB5U9G2_AMBMO</name>
<sequence>MSISRLQLLQKLPKLSQRATLLTATSLKPTTLSSLSSPRFNTRTFITTTPAKHNMSHDHSKCSLPGPVELESTPIEDSMRSKITQEYEPSYLKIRNDSWKHAGHRGLEGHANITESHFHITIISEKFNGVKLPARHRGVYKLLSQEMNDMGVHALQLKTKTQEEWSKDPAYKRSLRGEEEV</sequence>
<organism evidence="1 2">
    <name type="scientific">Ambrosiozyma monospora</name>
    <name type="common">Yeast</name>
    <name type="synonym">Endomycopsis monosporus</name>
    <dbReference type="NCBI Taxonomy" id="43982"/>
    <lineage>
        <taxon>Eukaryota</taxon>
        <taxon>Fungi</taxon>
        <taxon>Dikarya</taxon>
        <taxon>Ascomycota</taxon>
        <taxon>Saccharomycotina</taxon>
        <taxon>Pichiomycetes</taxon>
        <taxon>Pichiales</taxon>
        <taxon>Pichiaceae</taxon>
        <taxon>Ambrosiozyma</taxon>
    </lineage>
</organism>
<proteinExistence type="predicted"/>
<keyword evidence="2" id="KW-1185">Reference proteome</keyword>
<dbReference type="Proteomes" id="UP001165064">
    <property type="component" value="Unassembled WGS sequence"/>
</dbReference>
<evidence type="ECO:0000313" key="1">
    <source>
        <dbReference type="EMBL" id="GMF05093.1"/>
    </source>
</evidence>
<dbReference type="EMBL" id="BSXS01014195">
    <property type="protein sequence ID" value="GMF05093.1"/>
    <property type="molecule type" value="Genomic_DNA"/>
</dbReference>
<reference evidence="1" key="1">
    <citation type="submission" date="2023-04" db="EMBL/GenBank/DDBJ databases">
        <title>Ambrosiozyma monospora NBRC 10751.</title>
        <authorList>
            <person name="Ichikawa N."/>
            <person name="Sato H."/>
            <person name="Tonouchi N."/>
        </authorList>
    </citation>
    <scope>NUCLEOTIDE SEQUENCE</scope>
    <source>
        <strain evidence="1">NBRC 10751</strain>
    </source>
</reference>
<evidence type="ECO:0000313" key="2">
    <source>
        <dbReference type="Proteomes" id="UP001165064"/>
    </source>
</evidence>
<gene>
    <name evidence="1" type="ORF">Amon02_001221000</name>
</gene>
<accession>A0ACB5U9G2</accession>
<protein>
    <submittedName>
        <fullName evidence="1">Unnamed protein product</fullName>
    </submittedName>
</protein>